<geneLocation type="plasmid" evidence="2">
    <name>p85</name>
</geneLocation>
<feature type="compositionally biased region" description="Basic and acidic residues" evidence="1">
    <location>
        <begin position="112"/>
        <end position="121"/>
    </location>
</feature>
<feature type="region of interest" description="Disordered" evidence="1">
    <location>
        <begin position="105"/>
        <end position="171"/>
    </location>
</feature>
<reference evidence="2" key="2">
    <citation type="submission" date="2011-03" db="EMBL/GenBank/DDBJ databases">
        <authorList>
            <person name="Katsy E.I."/>
            <person name="Prilipov A.G."/>
        </authorList>
    </citation>
    <scope>NUCLEOTIDE SEQUENCE</scope>
    <source>
        <strain evidence="2">Sp245</strain>
        <plasmid evidence="2">p85</plasmid>
    </source>
</reference>
<dbReference type="AlphaFoldDB" id="F2Q6G4"/>
<reference evidence="2" key="1">
    <citation type="journal article" date="2010" name="Microbiology (Mosc.)">
        <title>Analysis of Azospirillum brasilense plasmid loci coding for (lipo)polysaccharides synthesis enzymes.</title>
        <authorList>
            <person name="Katsy E.I."/>
            <person name="Petrova L.P."/>
            <person name="Kulibyakina O.V."/>
            <person name="Prilipov A.G."/>
        </authorList>
    </citation>
    <scope>NUCLEOTIDE SEQUENCE</scope>
    <source>
        <strain evidence="2">Sp245</strain>
        <plasmid evidence="2">p85</plasmid>
    </source>
</reference>
<evidence type="ECO:0000256" key="1">
    <source>
        <dbReference type="SAM" id="MobiDB-lite"/>
    </source>
</evidence>
<feature type="compositionally biased region" description="Basic and acidic residues" evidence="1">
    <location>
        <begin position="140"/>
        <end position="152"/>
    </location>
</feature>
<accession>F2Q6G4</accession>
<name>F2Q6G4_AZOBR</name>
<protein>
    <submittedName>
        <fullName evidence="2">Uncharacterized protein</fullName>
    </submittedName>
</protein>
<feature type="region of interest" description="Disordered" evidence="1">
    <location>
        <begin position="1"/>
        <end position="23"/>
    </location>
</feature>
<organism evidence="2">
    <name type="scientific">Azospirillum brasilense</name>
    <dbReference type="NCBI Taxonomy" id="192"/>
    <lineage>
        <taxon>Bacteria</taxon>
        <taxon>Pseudomonadati</taxon>
        <taxon>Pseudomonadota</taxon>
        <taxon>Alphaproteobacteria</taxon>
        <taxon>Rhodospirillales</taxon>
        <taxon>Azospirillaceae</taxon>
        <taxon>Azospirillum</taxon>
    </lineage>
</organism>
<proteinExistence type="predicted"/>
<keyword evidence="2" id="KW-0614">Plasmid</keyword>
<dbReference type="EMBL" id="EU595706">
    <property type="protein sequence ID" value="ADZ48566.1"/>
    <property type="molecule type" value="Genomic_DNA"/>
</dbReference>
<evidence type="ECO:0000313" key="2">
    <source>
        <dbReference type="EMBL" id="ADZ48566.1"/>
    </source>
</evidence>
<sequence>MGEHKAHDTAPAPHRAGRGRGLTGTGMDLIVVAQRFRYAVARLPRPNAGLRTAGVTNGLLLTPLLDEITKARRRRIAWPAIATELARAGVHKLSGAPFTAADLRSYMNRSSKPRDGERRETPGSARGPSGRCSQRHRAHAPGDVEGPPREHGATCGRAPHTGSHAQGEGSS</sequence>